<feature type="compositionally biased region" description="Basic residues" evidence="1">
    <location>
        <begin position="183"/>
        <end position="199"/>
    </location>
</feature>
<evidence type="ECO:0000313" key="2">
    <source>
        <dbReference type="EMBL" id="RRT64370.1"/>
    </source>
</evidence>
<gene>
    <name evidence="2" type="ORF">B296_00018316</name>
</gene>
<feature type="region of interest" description="Disordered" evidence="1">
    <location>
        <begin position="359"/>
        <end position="385"/>
    </location>
</feature>
<dbReference type="AlphaFoldDB" id="A0A426ZK86"/>
<proteinExistence type="predicted"/>
<feature type="compositionally biased region" description="Basic residues" evidence="1">
    <location>
        <begin position="70"/>
        <end position="79"/>
    </location>
</feature>
<feature type="region of interest" description="Disordered" evidence="1">
    <location>
        <begin position="143"/>
        <end position="203"/>
    </location>
</feature>
<feature type="region of interest" description="Disordered" evidence="1">
    <location>
        <begin position="22"/>
        <end position="106"/>
    </location>
</feature>
<accession>A0A426ZK86</accession>
<organism evidence="2 3">
    <name type="scientific">Ensete ventricosum</name>
    <name type="common">Abyssinian banana</name>
    <name type="synonym">Musa ensete</name>
    <dbReference type="NCBI Taxonomy" id="4639"/>
    <lineage>
        <taxon>Eukaryota</taxon>
        <taxon>Viridiplantae</taxon>
        <taxon>Streptophyta</taxon>
        <taxon>Embryophyta</taxon>
        <taxon>Tracheophyta</taxon>
        <taxon>Spermatophyta</taxon>
        <taxon>Magnoliopsida</taxon>
        <taxon>Liliopsida</taxon>
        <taxon>Zingiberales</taxon>
        <taxon>Musaceae</taxon>
        <taxon>Ensete</taxon>
    </lineage>
</organism>
<feature type="compositionally biased region" description="Basic and acidic residues" evidence="1">
    <location>
        <begin position="52"/>
        <end position="69"/>
    </location>
</feature>
<dbReference type="Proteomes" id="UP000287651">
    <property type="component" value="Unassembled WGS sequence"/>
</dbReference>
<sequence length="385" mass="41929">MVWSSRAVVIDEGGCDGYDCGRGKKMRTGRGEETVTGGRGEDGRRQWSWLARDARLKEAGQQQREERNRGDRRRKRRPRERAATTYDCCGRKGGKKDYGSGSSGWKSRRKHTILEERAAAVAGSWQQRQAVGRRHRWRTATASAMGAGGRRLQPAVKDGRGGRLLRQRRLRQREEKEATGVRRGMRQRGPARKQGRKVRVATTGEGGDCGVNVRSAQRWLRMRAREAAAEAALADGKSMGERRGLCAGGVATEEGVAAAVVEEERAATMCDCYDRRPEQQGRVGGLWQRVEATVAGEAAMRAGNRGGGGLRGEDGEGQRRPMGGGCGASTFGAAAATGEIGIWWSTTAAGRRGIEVATEEEATEGEGSGDVRLLRYERRRGDGGR</sequence>
<evidence type="ECO:0000256" key="1">
    <source>
        <dbReference type="SAM" id="MobiDB-lite"/>
    </source>
</evidence>
<name>A0A426ZK86_ENSVE</name>
<protein>
    <submittedName>
        <fullName evidence="2">Uncharacterized protein</fullName>
    </submittedName>
</protein>
<feature type="compositionally biased region" description="Basic and acidic residues" evidence="1">
    <location>
        <begin position="29"/>
        <end position="45"/>
    </location>
</feature>
<reference evidence="2 3" key="1">
    <citation type="journal article" date="2014" name="Agronomy (Basel)">
        <title>A Draft Genome Sequence for Ensete ventricosum, the Drought-Tolerant Tree Against Hunger.</title>
        <authorList>
            <person name="Harrison J."/>
            <person name="Moore K.A."/>
            <person name="Paszkiewicz K."/>
            <person name="Jones T."/>
            <person name="Grant M."/>
            <person name="Ambacheew D."/>
            <person name="Muzemil S."/>
            <person name="Studholme D.J."/>
        </authorList>
    </citation>
    <scope>NUCLEOTIDE SEQUENCE [LARGE SCALE GENOMIC DNA]</scope>
</reference>
<comment type="caution">
    <text evidence="2">The sequence shown here is derived from an EMBL/GenBank/DDBJ whole genome shotgun (WGS) entry which is preliminary data.</text>
</comment>
<dbReference type="EMBL" id="AMZH03006223">
    <property type="protein sequence ID" value="RRT64370.1"/>
    <property type="molecule type" value="Genomic_DNA"/>
</dbReference>
<evidence type="ECO:0000313" key="3">
    <source>
        <dbReference type="Proteomes" id="UP000287651"/>
    </source>
</evidence>
<feature type="compositionally biased region" description="Basic and acidic residues" evidence="1">
    <location>
        <begin position="372"/>
        <end position="385"/>
    </location>
</feature>
<feature type="region of interest" description="Disordered" evidence="1">
    <location>
        <begin position="301"/>
        <end position="320"/>
    </location>
</feature>